<dbReference type="EMBL" id="BGPR01015098">
    <property type="protein sequence ID" value="GBN67996.1"/>
    <property type="molecule type" value="Genomic_DNA"/>
</dbReference>
<protein>
    <submittedName>
        <fullName evidence="1">Uncharacterized protein</fullName>
    </submittedName>
</protein>
<name>A0A4Y2QXP6_ARAVE</name>
<proteinExistence type="predicted"/>
<keyword evidence="2" id="KW-1185">Reference proteome</keyword>
<dbReference type="Proteomes" id="UP000499080">
    <property type="component" value="Unassembled WGS sequence"/>
</dbReference>
<reference evidence="1 2" key="1">
    <citation type="journal article" date="2019" name="Sci. Rep.">
        <title>Orb-weaving spider Araneus ventricosus genome elucidates the spidroin gene catalogue.</title>
        <authorList>
            <person name="Kono N."/>
            <person name="Nakamura H."/>
            <person name="Ohtoshi R."/>
            <person name="Moran D.A.P."/>
            <person name="Shinohara A."/>
            <person name="Yoshida Y."/>
            <person name="Fujiwara M."/>
            <person name="Mori M."/>
            <person name="Tomita M."/>
            <person name="Arakawa K."/>
        </authorList>
    </citation>
    <scope>NUCLEOTIDE SEQUENCE [LARGE SCALE GENOMIC DNA]</scope>
</reference>
<sequence length="100" mass="11634">MNEFSDARADRSHYTLKLRNTAKHREYSTAFGLSRVFCRISRIIRISRNPNKDQPQLVRIHWILLYTVNGRNMARATSCAHIALHKTLRRCSSNVANVHT</sequence>
<evidence type="ECO:0000313" key="2">
    <source>
        <dbReference type="Proteomes" id="UP000499080"/>
    </source>
</evidence>
<evidence type="ECO:0000313" key="1">
    <source>
        <dbReference type="EMBL" id="GBN67996.1"/>
    </source>
</evidence>
<dbReference type="AlphaFoldDB" id="A0A4Y2QXP6"/>
<accession>A0A4Y2QXP6</accession>
<comment type="caution">
    <text evidence="1">The sequence shown here is derived from an EMBL/GenBank/DDBJ whole genome shotgun (WGS) entry which is preliminary data.</text>
</comment>
<organism evidence="1 2">
    <name type="scientific">Araneus ventricosus</name>
    <name type="common">Orbweaver spider</name>
    <name type="synonym">Epeira ventricosa</name>
    <dbReference type="NCBI Taxonomy" id="182803"/>
    <lineage>
        <taxon>Eukaryota</taxon>
        <taxon>Metazoa</taxon>
        <taxon>Ecdysozoa</taxon>
        <taxon>Arthropoda</taxon>
        <taxon>Chelicerata</taxon>
        <taxon>Arachnida</taxon>
        <taxon>Araneae</taxon>
        <taxon>Araneomorphae</taxon>
        <taxon>Entelegynae</taxon>
        <taxon>Araneoidea</taxon>
        <taxon>Araneidae</taxon>
        <taxon>Araneus</taxon>
    </lineage>
</organism>
<gene>
    <name evidence="1" type="ORF">AVEN_15909_1</name>
</gene>